<evidence type="ECO:0000313" key="3">
    <source>
        <dbReference type="Proteomes" id="UP000750711"/>
    </source>
</evidence>
<reference evidence="2" key="1">
    <citation type="submission" date="2021-03" db="EMBL/GenBank/DDBJ databases">
        <title>Comparative genomics and phylogenomic investigation of the class Geoglossomycetes provide insights into ecological specialization and systematics.</title>
        <authorList>
            <person name="Melie T."/>
            <person name="Pirro S."/>
            <person name="Miller A.N."/>
            <person name="Quandt A."/>
        </authorList>
    </citation>
    <scope>NUCLEOTIDE SEQUENCE</scope>
    <source>
        <strain evidence="2">CAQ_001_2017</strain>
    </source>
</reference>
<feature type="region of interest" description="Disordered" evidence="1">
    <location>
        <begin position="52"/>
        <end position="106"/>
    </location>
</feature>
<comment type="caution">
    <text evidence="2">The sequence shown here is derived from an EMBL/GenBank/DDBJ whole genome shotgun (WGS) entry which is preliminary data.</text>
</comment>
<evidence type="ECO:0000313" key="2">
    <source>
        <dbReference type="EMBL" id="KAH0533719.1"/>
    </source>
</evidence>
<evidence type="ECO:0000256" key="1">
    <source>
        <dbReference type="SAM" id="MobiDB-lite"/>
    </source>
</evidence>
<gene>
    <name evidence="2" type="ORF">GP486_008969</name>
</gene>
<proteinExistence type="predicted"/>
<dbReference type="Proteomes" id="UP000750711">
    <property type="component" value="Unassembled WGS sequence"/>
</dbReference>
<name>A0A9P8KZX0_9PEZI</name>
<feature type="non-terminal residue" evidence="2">
    <location>
        <position position="1"/>
    </location>
</feature>
<organism evidence="2 3">
    <name type="scientific">Trichoglossum hirsutum</name>
    <dbReference type="NCBI Taxonomy" id="265104"/>
    <lineage>
        <taxon>Eukaryota</taxon>
        <taxon>Fungi</taxon>
        <taxon>Dikarya</taxon>
        <taxon>Ascomycota</taxon>
        <taxon>Pezizomycotina</taxon>
        <taxon>Geoglossomycetes</taxon>
        <taxon>Geoglossales</taxon>
        <taxon>Geoglossaceae</taxon>
        <taxon>Trichoglossum</taxon>
    </lineage>
</organism>
<keyword evidence="3" id="KW-1185">Reference proteome</keyword>
<accession>A0A9P8KZX0</accession>
<protein>
    <submittedName>
        <fullName evidence="2">Uncharacterized protein</fullName>
    </submittedName>
</protein>
<sequence length="106" mass="11059">GVLHTIWAKKRLSVLQKEIDAEIQKNTESVGLEMALQEKAWIEQNFGVGAGARPSVSIPPAGSAGPHPLSPTRSPTTPGGGRLAEKLKGLRVGTSAAELGNSRHAS</sequence>
<dbReference type="AlphaFoldDB" id="A0A9P8KZX0"/>
<dbReference type="EMBL" id="JAGHQM010004693">
    <property type="protein sequence ID" value="KAH0533719.1"/>
    <property type="molecule type" value="Genomic_DNA"/>
</dbReference>